<evidence type="ECO:0000256" key="5">
    <source>
        <dbReference type="ARBA" id="ARBA00022989"/>
    </source>
</evidence>
<dbReference type="AlphaFoldDB" id="A0A0C4DSP8"/>
<dbReference type="STRING" id="644358.A0A0C4DSP8"/>
<comment type="subcellular location">
    <subcellularLocation>
        <location evidence="1">Mitochondrion membrane</location>
    </subcellularLocation>
</comment>
<sequence>MANHSRDGGVNPLRPYYIPPSIGPPADHHSSHHHHTAPSPSPKPLSNNGGNTAGAHYASKARDMFADIDYKEYISEPSPSAVQTLKELLDESLWKYMSVLMAQPFEVSRTILQVRGVEGVPTPPIELPEVKRPTVPSLPNEWAADTDSEGEEANYFTSNIPETPTPSQRGGSYRQKTSPSLGPQDVPSGTPAAQDATTSANRLTISKGDSILEVLGQLWQKEGTWGIWKASNATFVYSALQSLLENWSRSLLCALFNVPDIGVKDDVTRLVDIASPYPWASFFIAAGAAVATGLILAPLDLVRTRLILTSVSRQPRRSVEMLRNLPSYFCPPALIAPTMLHSLVHPVLTLSTPVMLRTRFGIDRVASPTSFSLSKFCSSTVALFIKLPLETVLRRGQASVLAEAEHVQALESEGAAMETIIPCGQYKGVLGTMRHIVYSEGTRVVTKPTARATTPVAAAHKGKSSKKTKPKVAESKTAEVMVLQGQGMEGLWRGWKVSWWGLVGLWTAGLVGGGGDGEF</sequence>
<dbReference type="EnsemblFungi" id="MAPG_02935T0">
    <property type="protein sequence ID" value="MAPG_02935T0"/>
    <property type="gene ID" value="MAPG_02935"/>
</dbReference>
<reference evidence="8" key="3">
    <citation type="submission" date="2011-03" db="EMBL/GenBank/DDBJ databases">
        <title>Annotation of Magnaporthe poae ATCC 64411.</title>
        <authorList>
            <person name="Ma L.-J."/>
            <person name="Dead R."/>
            <person name="Young S.K."/>
            <person name="Zeng Q."/>
            <person name="Gargeya S."/>
            <person name="Fitzgerald M."/>
            <person name="Haas B."/>
            <person name="Abouelleil A."/>
            <person name="Alvarado L."/>
            <person name="Arachchi H.M."/>
            <person name="Berlin A."/>
            <person name="Brown A."/>
            <person name="Chapman S.B."/>
            <person name="Chen Z."/>
            <person name="Dunbar C."/>
            <person name="Freedman E."/>
            <person name="Gearin G."/>
            <person name="Gellesch M."/>
            <person name="Goldberg J."/>
            <person name="Griggs A."/>
            <person name="Gujja S."/>
            <person name="Heiman D."/>
            <person name="Howarth C."/>
            <person name="Larson L."/>
            <person name="Lui A."/>
            <person name="MacDonald P.J.P."/>
            <person name="Mehta T."/>
            <person name="Montmayeur A."/>
            <person name="Murphy C."/>
            <person name="Neiman D."/>
            <person name="Pearson M."/>
            <person name="Priest M."/>
            <person name="Roberts A."/>
            <person name="Saif S."/>
            <person name="Shea T."/>
            <person name="Shenoy N."/>
            <person name="Sisk P."/>
            <person name="Stolte C."/>
            <person name="Sykes S."/>
            <person name="Yandava C."/>
            <person name="Wortman J."/>
            <person name="Nusbaum C."/>
            <person name="Birren B."/>
        </authorList>
    </citation>
    <scope>NUCLEOTIDE SEQUENCE</scope>
    <source>
        <strain evidence="8">ATCC 64411</strain>
    </source>
</reference>
<dbReference type="SUPFAM" id="SSF103506">
    <property type="entry name" value="Mitochondrial carrier"/>
    <property type="match status" value="1"/>
</dbReference>
<reference evidence="8" key="2">
    <citation type="submission" date="2010-05" db="EMBL/GenBank/DDBJ databases">
        <title>The Genome Sequence of Magnaporthe poae strain ATCC 64411.</title>
        <authorList>
            <consortium name="The Broad Institute Genome Sequencing Platform"/>
            <consortium name="Broad Institute Genome Sequencing Center for Infectious Disease"/>
            <person name="Ma L.-J."/>
            <person name="Dead R."/>
            <person name="Young S."/>
            <person name="Zeng Q."/>
            <person name="Koehrsen M."/>
            <person name="Alvarado L."/>
            <person name="Berlin A."/>
            <person name="Chapman S.B."/>
            <person name="Chen Z."/>
            <person name="Freedman E."/>
            <person name="Gellesch M."/>
            <person name="Goldberg J."/>
            <person name="Griggs A."/>
            <person name="Gujja S."/>
            <person name="Heilman E.R."/>
            <person name="Heiman D."/>
            <person name="Hepburn T."/>
            <person name="Howarth C."/>
            <person name="Jen D."/>
            <person name="Larson L."/>
            <person name="Mehta T."/>
            <person name="Neiman D."/>
            <person name="Pearson M."/>
            <person name="Roberts A."/>
            <person name="Saif S."/>
            <person name="Shea T."/>
            <person name="Shenoy N."/>
            <person name="Sisk P."/>
            <person name="Stolte C."/>
            <person name="Sykes S."/>
            <person name="Walk T."/>
            <person name="White J."/>
            <person name="Yandava C."/>
            <person name="Haas B."/>
            <person name="Nusbaum C."/>
            <person name="Birren B."/>
        </authorList>
    </citation>
    <scope>NUCLEOTIDE SEQUENCE</scope>
    <source>
        <strain evidence="8">ATCC 64411</strain>
    </source>
</reference>
<dbReference type="GO" id="GO:0031966">
    <property type="term" value="C:mitochondrial membrane"/>
    <property type="evidence" value="ECO:0007669"/>
    <property type="project" value="UniProtKB-SubCell"/>
</dbReference>
<accession>A0A0C4DSP8</accession>
<dbReference type="OrthoDB" id="77989at2759"/>
<dbReference type="EMBL" id="ADBL01000711">
    <property type="status" value="NOT_ANNOTATED_CDS"/>
    <property type="molecule type" value="Genomic_DNA"/>
</dbReference>
<keyword evidence="3" id="KW-0677">Repeat</keyword>
<gene>
    <name evidence="8" type="ORF">MAPG_02935</name>
</gene>
<evidence type="ECO:0008006" key="11">
    <source>
        <dbReference type="Google" id="ProtNLM"/>
    </source>
</evidence>
<keyword evidence="10" id="KW-1185">Reference proteome</keyword>
<protein>
    <recommendedName>
        <fullName evidence="11">Mitochondrial fusion and transport protein Ugo1</fullName>
    </recommendedName>
</protein>
<dbReference type="VEuPathDB" id="FungiDB:MAPG_02935"/>
<feature type="region of interest" description="Disordered" evidence="7">
    <location>
        <begin position="1"/>
        <end position="55"/>
    </location>
</feature>
<proteinExistence type="predicted"/>
<reference evidence="9" key="5">
    <citation type="submission" date="2015-06" db="UniProtKB">
        <authorList>
            <consortium name="EnsemblFungi"/>
        </authorList>
    </citation>
    <scope>IDENTIFICATION</scope>
    <source>
        <strain evidence="9">ATCC 64411</strain>
    </source>
</reference>
<keyword evidence="5" id="KW-1133">Transmembrane helix</keyword>
<dbReference type="PANTHER" id="PTHR24089">
    <property type="entry name" value="SOLUTE CARRIER FAMILY 25"/>
    <property type="match status" value="1"/>
</dbReference>
<keyword evidence="6" id="KW-0472">Membrane</keyword>
<dbReference type="EMBL" id="GL876967">
    <property type="protein sequence ID" value="KLU83886.1"/>
    <property type="molecule type" value="Genomic_DNA"/>
</dbReference>
<name>A0A0C4DSP8_MAGP6</name>
<evidence type="ECO:0000256" key="4">
    <source>
        <dbReference type="ARBA" id="ARBA00022792"/>
    </source>
</evidence>
<dbReference type="eggNOG" id="ENOG502QSA3">
    <property type="taxonomic scope" value="Eukaryota"/>
</dbReference>
<evidence type="ECO:0000256" key="7">
    <source>
        <dbReference type="SAM" id="MobiDB-lite"/>
    </source>
</evidence>
<keyword evidence="2" id="KW-0812">Transmembrane</keyword>
<dbReference type="OMA" id="KTILQVY"/>
<keyword evidence="4" id="KW-0999">Mitochondrion inner membrane</keyword>
<organism evidence="9 10">
    <name type="scientific">Magnaporthiopsis poae (strain ATCC 64411 / 73-15)</name>
    <name type="common">Kentucky bluegrass fungus</name>
    <name type="synonym">Magnaporthe poae</name>
    <dbReference type="NCBI Taxonomy" id="644358"/>
    <lineage>
        <taxon>Eukaryota</taxon>
        <taxon>Fungi</taxon>
        <taxon>Dikarya</taxon>
        <taxon>Ascomycota</taxon>
        <taxon>Pezizomycotina</taxon>
        <taxon>Sordariomycetes</taxon>
        <taxon>Sordariomycetidae</taxon>
        <taxon>Magnaporthales</taxon>
        <taxon>Magnaporthaceae</taxon>
        <taxon>Magnaporthiopsis</taxon>
    </lineage>
</organism>
<evidence type="ECO:0000256" key="3">
    <source>
        <dbReference type="ARBA" id="ARBA00022737"/>
    </source>
</evidence>
<evidence type="ECO:0000313" key="10">
    <source>
        <dbReference type="Proteomes" id="UP000011715"/>
    </source>
</evidence>
<reference evidence="10" key="1">
    <citation type="submission" date="2010-05" db="EMBL/GenBank/DDBJ databases">
        <title>The genome sequence of Magnaporthe poae strain ATCC 64411.</title>
        <authorList>
            <person name="Ma L.-J."/>
            <person name="Dead R."/>
            <person name="Young S."/>
            <person name="Zeng Q."/>
            <person name="Koehrsen M."/>
            <person name="Alvarado L."/>
            <person name="Berlin A."/>
            <person name="Chapman S.B."/>
            <person name="Chen Z."/>
            <person name="Freedman E."/>
            <person name="Gellesch M."/>
            <person name="Goldberg J."/>
            <person name="Griggs A."/>
            <person name="Gujja S."/>
            <person name="Heilman E.R."/>
            <person name="Heiman D."/>
            <person name="Hepburn T."/>
            <person name="Howarth C."/>
            <person name="Jen D."/>
            <person name="Larson L."/>
            <person name="Mehta T."/>
            <person name="Neiman D."/>
            <person name="Pearson M."/>
            <person name="Roberts A."/>
            <person name="Saif S."/>
            <person name="Shea T."/>
            <person name="Shenoy N."/>
            <person name="Sisk P."/>
            <person name="Stolte C."/>
            <person name="Sykes S."/>
            <person name="Walk T."/>
            <person name="White J."/>
            <person name="Yandava C."/>
            <person name="Haas B."/>
            <person name="Nusbaum C."/>
            <person name="Birren B."/>
        </authorList>
    </citation>
    <scope>NUCLEOTIDE SEQUENCE [LARGE SCALE GENOMIC DNA]</scope>
    <source>
        <strain evidence="10">ATCC 64411 / 73-15</strain>
    </source>
</reference>
<reference evidence="9" key="4">
    <citation type="journal article" date="2015" name="G3 (Bethesda)">
        <title>Genome sequences of three phytopathogenic species of the Magnaporthaceae family of fungi.</title>
        <authorList>
            <person name="Okagaki L.H."/>
            <person name="Nunes C.C."/>
            <person name="Sailsbery J."/>
            <person name="Clay B."/>
            <person name="Brown D."/>
            <person name="John T."/>
            <person name="Oh Y."/>
            <person name="Young N."/>
            <person name="Fitzgerald M."/>
            <person name="Haas B.J."/>
            <person name="Zeng Q."/>
            <person name="Young S."/>
            <person name="Adiconis X."/>
            <person name="Fan L."/>
            <person name="Levin J.Z."/>
            <person name="Mitchell T.K."/>
            <person name="Okubara P.A."/>
            <person name="Farman M.L."/>
            <person name="Kohn L.M."/>
            <person name="Birren B."/>
            <person name="Ma L.-J."/>
            <person name="Dean R.A."/>
        </authorList>
    </citation>
    <scope>NUCLEOTIDE SEQUENCE</scope>
    <source>
        <strain evidence="9">ATCC 64411 / 73-15</strain>
    </source>
</reference>
<dbReference type="Gene3D" id="1.50.40.10">
    <property type="entry name" value="Mitochondrial carrier domain"/>
    <property type="match status" value="1"/>
</dbReference>
<feature type="compositionally biased region" description="Polar residues" evidence="7">
    <location>
        <begin position="155"/>
        <end position="181"/>
    </location>
</feature>
<feature type="region of interest" description="Disordered" evidence="7">
    <location>
        <begin position="125"/>
        <end position="199"/>
    </location>
</feature>
<evidence type="ECO:0000256" key="2">
    <source>
        <dbReference type="ARBA" id="ARBA00022692"/>
    </source>
</evidence>
<keyword evidence="4" id="KW-0496">Mitochondrion</keyword>
<evidence type="ECO:0000313" key="8">
    <source>
        <dbReference type="EMBL" id="KLU83886.1"/>
    </source>
</evidence>
<dbReference type="InterPro" id="IPR023395">
    <property type="entry name" value="MCP_dom_sf"/>
</dbReference>
<evidence type="ECO:0000256" key="1">
    <source>
        <dbReference type="ARBA" id="ARBA00004325"/>
    </source>
</evidence>
<evidence type="ECO:0000313" key="9">
    <source>
        <dbReference type="EnsemblFungi" id="MAPG_02935T0"/>
    </source>
</evidence>
<evidence type="ECO:0000256" key="6">
    <source>
        <dbReference type="ARBA" id="ARBA00023136"/>
    </source>
</evidence>
<dbReference type="Proteomes" id="UP000011715">
    <property type="component" value="Unassembled WGS sequence"/>
</dbReference>